<gene>
    <name evidence="2" type="ORF">CPB83DRAFT_897951</name>
</gene>
<feature type="compositionally biased region" description="Acidic residues" evidence="1">
    <location>
        <begin position="138"/>
        <end position="147"/>
    </location>
</feature>
<feature type="compositionally biased region" description="Basic and acidic residues" evidence="1">
    <location>
        <begin position="231"/>
        <end position="252"/>
    </location>
</feature>
<feature type="compositionally biased region" description="Basic residues" evidence="1">
    <location>
        <begin position="157"/>
        <end position="166"/>
    </location>
</feature>
<dbReference type="Proteomes" id="UP000807306">
    <property type="component" value="Unassembled WGS sequence"/>
</dbReference>
<feature type="region of interest" description="Disordered" evidence="1">
    <location>
        <begin position="58"/>
        <end position="252"/>
    </location>
</feature>
<comment type="caution">
    <text evidence="2">The sequence shown here is derived from an EMBL/GenBank/DDBJ whole genome shotgun (WGS) entry which is preliminary data.</text>
</comment>
<feature type="compositionally biased region" description="Basic residues" evidence="1">
    <location>
        <begin position="189"/>
        <end position="198"/>
    </location>
</feature>
<protein>
    <submittedName>
        <fullName evidence="2">Uncharacterized protein</fullName>
    </submittedName>
</protein>
<dbReference type="EMBL" id="MU157900">
    <property type="protein sequence ID" value="KAF9524315.1"/>
    <property type="molecule type" value="Genomic_DNA"/>
</dbReference>
<evidence type="ECO:0000313" key="2">
    <source>
        <dbReference type="EMBL" id="KAF9524315.1"/>
    </source>
</evidence>
<organism evidence="2 3">
    <name type="scientific">Crepidotus variabilis</name>
    <dbReference type="NCBI Taxonomy" id="179855"/>
    <lineage>
        <taxon>Eukaryota</taxon>
        <taxon>Fungi</taxon>
        <taxon>Dikarya</taxon>
        <taxon>Basidiomycota</taxon>
        <taxon>Agaricomycotina</taxon>
        <taxon>Agaricomycetes</taxon>
        <taxon>Agaricomycetidae</taxon>
        <taxon>Agaricales</taxon>
        <taxon>Agaricineae</taxon>
        <taxon>Crepidotaceae</taxon>
        <taxon>Crepidotus</taxon>
    </lineage>
</organism>
<keyword evidence="3" id="KW-1185">Reference proteome</keyword>
<evidence type="ECO:0000313" key="3">
    <source>
        <dbReference type="Proteomes" id="UP000807306"/>
    </source>
</evidence>
<dbReference type="AlphaFoldDB" id="A0A9P6JKZ9"/>
<sequence length="343" mass="38665">MTYKKRTKRCRPGENLQADDIEPVAKRSKKLAIELDEWDDSEWEEGKYIYGRPRTVAYSSSGNVPVDISTVSPSDGPSGSRMMGVTSVAVKDPDGMDVDTDQDSTTQDLVRDRKSRARTGTSTRKTRLKGKSKACEESTSEYDEGEGEIATPSISTRKTRLKGKSKAHNESTSEYDEGGEITTPGISTRKTRSKGKAKARAESTSEYDEREGEIAEPSMSTLETGSKGKSKATEEPALESDKGEGGPRYEELPCHVRIKQERVNPDSEGWFTSSVQEDELEDLENGRWLFSRDELEPNFYQVVDYRLRPDQLSDWYSHPQYRGYRDRDGYLDHKRLKAMGIKP</sequence>
<reference evidence="2" key="1">
    <citation type="submission" date="2020-11" db="EMBL/GenBank/DDBJ databases">
        <authorList>
            <consortium name="DOE Joint Genome Institute"/>
            <person name="Ahrendt S."/>
            <person name="Riley R."/>
            <person name="Andreopoulos W."/>
            <person name="Labutti K."/>
            <person name="Pangilinan J."/>
            <person name="Ruiz-Duenas F.J."/>
            <person name="Barrasa J.M."/>
            <person name="Sanchez-Garcia M."/>
            <person name="Camarero S."/>
            <person name="Miyauchi S."/>
            <person name="Serrano A."/>
            <person name="Linde D."/>
            <person name="Babiker R."/>
            <person name="Drula E."/>
            <person name="Ayuso-Fernandez I."/>
            <person name="Pacheco R."/>
            <person name="Padilla G."/>
            <person name="Ferreira P."/>
            <person name="Barriuso J."/>
            <person name="Kellner H."/>
            <person name="Castanera R."/>
            <person name="Alfaro M."/>
            <person name="Ramirez L."/>
            <person name="Pisabarro A.G."/>
            <person name="Kuo A."/>
            <person name="Tritt A."/>
            <person name="Lipzen A."/>
            <person name="He G."/>
            <person name="Yan M."/>
            <person name="Ng V."/>
            <person name="Cullen D."/>
            <person name="Martin F."/>
            <person name="Rosso M.-N."/>
            <person name="Henrissat B."/>
            <person name="Hibbett D."/>
            <person name="Martinez A.T."/>
            <person name="Grigoriev I.V."/>
        </authorList>
    </citation>
    <scope>NUCLEOTIDE SEQUENCE</scope>
    <source>
        <strain evidence="2">CBS 506.95</strain>
    </source>
</reference>
<name>A0A9P6JKZ9_9AGAR</name>
<feature type="region of interest" description="Disordered" evidence="1">
    <location>
        <begin position="1"/>
        <end position="21"/>
    </location>
</feature>
<proteinExistence type="predicted"/>
<feature type="compositionally biased region" description="Polar residues" evidence="1">
    <location>
        <begin position="58"/>
        <end position="77"/>
    </location>
</feature>
<accession>A0A9P6JKZ9</accession>
<evidence type="ECO:0000256" key="1">
    <source>
        <dbReference type="SAM" id="MobiDB-lite"/>
    </source>
</evidence>
<feature type="compositionally biased region" description="Basic residues" evidence="1">
    <location>
        <begin position="1"/>
        <end position="10"/>
    </location>
</feature>